<evidence type="ECO:0000256" key="1">
    <source>
        <dbReference type="SAM" id="Phobius"/>
    </source>
</evidence>
<keyword evidence="1" id="KW-0472">Membrane</keyword>
<feature type="transmembrane region" description="Helical" evidence="1">
    <location>
        <begin position="12"/>
        <end position="36"/>
    </location>
</feature>
<comment type="caution">
    <text evidence="2">The sequence shown here is derived from an EMBL/GenBank/DDBJ whole genome shotgun (WGS) entry which is preliminary data.</text>
</comment>
<protein>
    <submittedName>
        <fullName evidence="2">Uncharacterized protein</fullName>
    </submittedName>
</protein>
<evidence type="ECO:0000313" key="3">
    <source>
        <dbReference type="Proteomes" id="UP000023430"/>
    </source>
</evidence>
<dbReference type="Proteomes" id="UP000023430">
    <property type="component" value="Unassembled WGS sequence"/>
</dbReference>
<reference evidence="2 3" key="1">
    <citation type="submission" date="2014-01" db="EMBL/GenBank/DDBJ databases">
        <title>Roseivivax isoporae LMG 25204 Genome Sequencing.</title>
        <authorList>
            <person name="Lai Q."/>
            <person name="Li G."/>
            <person name="Shao Z."/>
        </authorList>
    </citation>
    <scope>NUCLEOTIDE SEQUENCE [LARGE SCALE GENOMIC DNA]</scope>
    <source>
        <strain evidence="2 3">LMG 25204</strain>
    </source>
</reference>
<dbReference type="EMBL" id="JAME01000063">
    <property type="protein sequence ID" value="ETX26705.1"/>
    <property type="molecule type" value="Genomic_DNA"/>
</dbReference>
<keyword evidence="1" id="KW-0812">Transmembrane</keyword>
<dbReference type="STRING" id="1449351.RISW2_20630"/>
<sequence>MDLCARSIILVLLLRLSVFDSFSFSISLGSTLMYLLG</sequence>
<organism evidence="2 3">
    <name type="scientific">Roseivivax isoporae LMG 25204</name>
    <dbReference type="NCBI Taxonomy" id="1449351"/>
    <lineage>
        <taxon>Bacteria</taxon>
        <taxon>Pseudomonadati</taxon>
        <taxon>Pseudomonadota</taxon>
        <taxon>Alphaproteobacteria</taxon>
        <taxon>Rhodobacterales</taxon>
        <taxon>Roseobacteraceae</taxon>
        <taxon>Roseivivax</taxon>
    </lineage>
</organism>
<accession>X7F1P8</accession>
<name>X7F1P8_9RHOB</name>
<keyword evidence="3" id="KW-1185">Reference proteome</keyword>
<gene>
    <name evidence="2" type="ORF">RISW2_20630</name>
</gene>
<keyword evidence="1" id="KW-1133">Transmembrane helix</keyword>
<dbReference type="AlphaFoldDB" id="X7F1P8"/>
<proteinExistence type="predicted"/>
<evidence type="ECO:0000313" key="2">
    <source>
        <dbReference type="EMBL" id="ETX26705.1"/>
    </source>
</evidence>